<evidence type="ECO:0000256" key="5">
    <source>
        <dbReference type="ARBA" id="ARBA00023204"/>
    </source>
</evidence>
<dbReference type="InterPro" id="IPR050066">
    <property type="entry name" value="UvrABC_protein_C"/>
</dbReference>
<evidence type="ECO:0000256" key="2">
    <source>
        <dbReference type="ARBA" id="ARBA00022769"/>
    </source>
</evidence>
<dbReference type="Pfam" id="PF01541">
    <property type="entry name" value="GIY-YIG"/>
    <property type="match status" value="1"/>
</dbReference>
<dbReference type="PANTHER" id="PTHR30562:SF10">
    <property type="entry name" value="EXCINUCLEASE CHO"/>
    <property type="match status" value="1"/>
</dbReference>
<keyword evidence="5" id="KW-0234">DNA repair</keyword>
<dbReference type="Pfam" id="PF00929">
    <property type="entry name" value="RNase_T"/>
    <property type="match status" value="1"/>
</dbReference>
<evidence type="ECO:0000259" key="10">
    <source>
        <dbReference type="PROSITE" id="PS50164"/>
    </source>
</evidence>
<dbReference type="InterPro" id="IPR013520">
    <property type="entry name" value="Ribonucl_H"/>
</dbReference>
<dbReference type="PROSITE" id="PS50164">
    <property type="entry name" value="GIY_YIG"/>
    <property type="match status" value="1"/>
</dbReference>
<dbReference type="RefSeq" id="WP_379932669.1">
    <property type="nucleotide sequence ID" value="NZ_JBHTHY010000003.1"/>
</dbReference>
<feature type="domain" description="GIY-YIG" evidence="10">
    <location>
        <begin position="197"/>
        <end position="273"/>
    </location>
</feature>
<evidence type="ECO:0000313" key="11">
    <source>
        <dbReference type="EMBL" id="MFD0796757.1"/>
    </source>
</evidence>
<organism evidence="11 12">
    <name type="scientific">Maribacter chungangensis</name>
    <dbReference type="NCBI Taxonomy" id="1069117"/>
    <lineage>
        <taxon>Bacteria</taxon>
        <taxon>Pseudomonadati</taxon>
        <taxon>Bacteroidota</taxon>
        <taxon>Flavobacteriia</taxon>
        <taxon>Flavobacteriales</taxon>
        <taxon>Flavobacteriaceae</taxon>
        <taxon>Maribacter</taxon>
    </lineage>
</organism>
<evidence type="ECO:0000256" key="8">
    <source>
        <dbReference type="ARBA" id="ARBA00042138"/>
    </source>
</evidence>
<keyword evidence="1" id="KW-0227">DNA damage</keyword>
<keyword evidence="2" id="KW-0228">DNA excision</keyword>
<evidence type="ECO:0000256" key="3">
    <source>
        <dbReference type="ARBA" id="ARBA00022801"/>
    </source>
</evidence>
<keyword evidence="3" id="KW-0378">Hydrolase</keyword>
<dbReference type="Gene3D" id="3.40.1440.10">
    <property type="entry name" value="GIY-YIG endonuclease"/>
    <property type="match status" value="1"/>
</dbReference>
<dbReference type="SUPFAM" id="SSF53098">
    <property type="entry name" value="Ribonuclease H-like"/>
    <property type="match status" value="1"/>
</dbReference>
<evidence type="ECO:0000256" key="1">
    <source>
        <dbReference type="ARBA" id="ARBA00022763"/>
    </source>
</evidence>
<keyword evidence="12" id="KW-1185">Reference proteome</keyword>
<dbReference type="InterPro" id="IPR000305">
    <property type="entry name" value="GIY-YIG_endonuc"/>
</dbReference>
<accession>A0ABW3B0A8</accession>
<evidence type="ECO:0000256" key="7">
    <source>
        <dbReference type="ARBA" id="ARBA00040756"/>
    </source>
</evidence>
<dbReference type="SMART" id="SM00465">
    <property type="entry name" value="GIYc"/>
    <property type="match status" value="1"/>
</dbReference>
<reference evidence="12" key="1">
    <citation type="journal article" date="2019" name="Int. J. Syst. Evol. Microbiol.">
        <title>The Global Catalogue of Microorganisms (GCM) 10K type strain sequencing project: providing services to taxonomists for standard genome sequencing and annotation.</title>
        <authorList>
            <consortium name="The Broad Institute Genomics Platform"/>
            <consortium name="The Broad Institute Genome Sequencing Center for Infectious Disease"/>
            <person name="Wu L."/>
            <person name="Ma J."/>
        </authorList>
    </citation>
    <scope>NUCLEOTIDE SEQUENCE [LARGE SCALE GENOMIC DNA]</scope>
    <source>
        <strain evidence="12">CCUG 61948</strain>
    </source>
</reference>
<evidence type="ECO:0000256" key="4">
    <source>
        <dbReference type="ARBA" id="ARBA00022881"/>
    </source>
</evidence>
<dbReference type="CDD" id="cd10434">
    <property type="entry name" value="GIY-YIG_UvrC_Cho"/>
    <property type="match status" value="1"/>
</dbReference>
<dbReference type="InterPro" id="IPR012337">
    <property type="entry name" value="RNaseH-like_sf"/>
</dbReference>
<evidence type="ECO:0000256" key="6">
    <source>
        <dbReference type="ARBA" id="ARBA00023236"/>
    </source>
</evidence>
<gene>
    <name evidence="11" type="ORF">ACFQZJ_04740</name>
</gene>
<dbReference type="GO" id="GO:0004527">
    <property type="term" value="F:exonuclease activity"/>
    <property type="evidence" value="ECO:0007669"/>
    <property type="project" value="UniProtKB-KW"/>
</dbReference>
<dbReference type="EMBL" id="JBHTHY010000003">
    <property type="protein sequence ID" value="MFD0796757.1"/>
    <property type="molecule type" value="Genomic_DNA"/>
</dbReference>
<dbReference type="Proteomes" id="UP001597012">
    <property type="component" value="Unassembled WGS sequence"/>
</dbReference>
<sequence length="464" mass="53023">MYCIVDIETTGNGIKGNRITEISIFKYDGHELVDEFTTLVNPECEIPHFITGLTGIDNNMVRNAPVLEEIASEILEITKDSIFVAHSVNFDYNVIKNELKGIGLVFSRKKLCTVRLSRKLLPGYNSYSLGKLCSAIGIPLTDRHRARGDAHATMLLFHKLLRAKGADTVFKSFLNARSQESTLPPHLPKEEFEKLPPTPGIYYFKNAKGEIIYVGKAINIKKRVLSHFYDKANKELALCKDTGYLDFEETGNELVALLLESAEIKKHFPKHNRAQKKTIQQYAIFSYEDRNGIIHLAHNKLKLVPNPMRIFYSPTDCRAYMERLCDVFGLCPKYCHLQENVLHCSHFRIKKCCGICTDISKLQSYNTQVQKAVTFLKKRASDYMIKGNGRNHGEETIVLVRNNLYVGYAFIDKQEQIRTYSDLEPFLNLHKNTVESQRILASYLVKNPAAVIEIEKEAWNIDSY</sequence>
<keyword evidence="4" id="KW-0267">Excision nuclease</keyword>
<dbReference type="InterPro" id="IPR035901">
    <property type="entry name" value="GIY-YIG_endonuc_sf"/>
</dbReference>
<evidence type="ECO:0000256" key="9">
    <source>
        <dbReference type="ARBA" id="ARBA00042732"/>
    </source>
</evidence>
<comment type="caution">
    <text evidence="11">The sequence shown here is derived from an EMBL/GenBank/DDBJ whole genome shotgun (WGS) entry which is preliminary data.</text>
</comment>
<name>A0ABW3B0A8_9FLAO</name>
<keyword evidence="11" id="KW-0540">Nuclease</keyword>
<dbReference type="InterPro" id="IPR036397">
    <property type="entry name" value="RNaseH_sf"/>
</dbReference>
<keyword evidence="11" id="KW-0269">Exonuclease</keyword>
<evidence type="ECO:0000313" key="12">
    <source>
        <dbReference type="Proteomes" id="UP001597012"/>
    </source>
</evidence>
<proteinExistence type="predicted"/>
<keyword evidence="6" id="KW-0742">SOS response</keyword>
<dbReference type="Gene3D" id="3.30.420.10">
    <property type="entry name" value="Ribonuclease H-like superfamily/Ribonuclease H"/>
    <property type="match status" value="1"/>
</dbReference>
<dbReference type="CDD" id="cd06127">
    <property type="entry name" value="DEDDh"/>
    <property type="match status" value="1"/>
</dbReference>
<dbReference type="PANTHER" id="PTHR30562">
    <property type="entry name" value="UVRC/OXIDOREDUCTASE"/>
    <property type="match status" value="1"/>
</dbReference>
<dbReference type="InterPro" id="IPR047296">
    <property type="entry name" value="GIY-YIG_UvrC_Cho"/>
</dbReference>
<dbReference type="SMART" id="SM00479">
    <property type="entry name" value="EXOIII"/>
    <property type="match status" value="1"/>
</dbReference>
<protein>
    <recommendedName>
        <fullName evidence="7">Excinuclease cho</fullName>
    </recommendedName>
    <alternativeName>
        <fullName evidence="9">Endonuclease cho</fullName>
    </alternativeName>
    <alternativeName>
        <fullName evidence="8">UvrC homolog protein</fullName>
    </alternativeName>
</protein>